<dbReference type="InterPro" id="IPR039793">
    <property type="entry name" value="UROS/Hem4"/>
</dbReference>
<reference evidence="2 4" key="1">
    <citation type="submission" date="2020-06" db="EMBL/GenBank/DDBJ databases">
        <title>Anoxygenic phototrophic Chloroflexota member uses a Type I reaction center.</title>
        <authorList>
            <person name="Tsuji J.M."/>
            <person name="Shaw N.A."/>
            <person name="Nagashima S."/>
            <person name="Venkiteswaran J."/>
            <person name="Schiff S.L."/>
            <person name="Hanada S."/>
            <person name="Tank M."/>
            <person name="Neufeld J.D."/>
        </authorList>
    </citation>
    <scope>NUCLEOTIDE SEQUENCE [LARGE SCALE GENOMIC DNA]</scope>
    <source>
        <strain evidence="2">L227-S17</strain>
    </source>
</reference>
<dbReference type="GO" id="GO:0004852">
    <property type="term" value="F:uroporphyrinogen-III synthase activity"/>
    <property type="evidence" value="ECO:0007669"/>
    <property type="project" value="InterPro"/>
</dbReference>
<protein>
    <submittedName>
        <fullName evidence="2">Uroporphyrinogen-III synthase</fullName>
    </submittedName>
</protein>
<dbReference type="CDD" id="cd06578">
    <property type="entry name" value="HemD"/>
    <property type="match status" value="1"/>
</dbReference>
<dbReference type="Proteomes" id="UP000521676">
    <property type="component" value="Unassembled WGS sequence"/>
</dbReference>
<dbReference type="Proteomes" id="UP001431572">
    <property type="component" value="Chromosome 1"/>
</dbReference>
<evidence type="ECO:0000313" key="3">
    <source>
        <dbReference type="EMBL" id="WJW67160.1"/>
    </source>
</evidence>
<feature type="domain" description="Tetrapyrrole biosynthesis uroporphyrinogen III synthase" evidence="1">
    <location>
        <begin position="28"/>
        <end position="259"/>
    </location>
</feature>
<dbReference type="Pfam" id="PF02602">
    <property type="entry name" value="HEM4"/>
    <property type="match status" value="1"/>
</dbReference>
<dbReference type="InterPro" id="IPR003754">
    <property type="entry name" value="4pyrrol_synth_uPrphyn_synth"/>
</dbReference>
<keyword evidence="5" id="KW-1185">Reference proteome</keyword>
<proteinExistence type="predicted"/>
<sequence>MDTQKALPLAGRRIVVTRAKEQSGGLLEHLREIGADALEFPVIKTVPPETWDEIDGVIAELSTYNWVVFTSVNGVEYFWQRMIASGKDSQSFSGVKSAAVGSATADSLRSKGVEADLIPTRFVAEAILDTLGENLQGQRFMLPRADIARQVLVTGLEERGAIVTQITAYRTVVGGESGISPSDLLQLLEQGQVDVVTFTSASTVRNFATRLSSVSTKTLPELLKDSAVACIGPITASAALEMGLKIDLQPGKYTIDELVVCISDYFNRASATV</sequence>
<accession>A0A8T7M339</accession>
<dbReference type="InterPro" id="IPR036108">
    <property type="entry name" value="4pyrrol_syn_uPrphyn_synt_sf"/>
</dbReference>
<gene>
    <name evidence="2" type="ORF">HXX08_05335</name>
    <name evidence="3" type="ORF">OZ401_000415</name>
</gene>
<dbReference type="AlphaFoldDB" id="A0A8T7M339"/>
<evidence type="ECO:0000313" key="5">
    <source>
        <dbReference type="Proteomes" id="UP001431572"/>
    </source>
</evidence>
<dbReference type="GO" id="GO:0006780">
    <property type="term" value="P:uroporphyrinogen III biosynthetic process"/>
    <property type="evidence" value="ECO:0007669"/>
    <property type="project" value="InterPro"/>
</dbReference>
<dbReference type="FunFam" id="3.40.50.10090:FF:000001">
    <property type="entry name" value="Bifunctional uroporphyrinogen-III C-methyltransferase/uroporphyrinogen-III synthase"/>
    <property type="match status" value="1"/>
</dbReference>
<organism evidence="2 4">
    <name type="scientific">Candidatus Chlorohelix allophototropha</name>
    <dbReference type="NCBI Taxonomy" id="3003348"/>
    <lineage>
        <taxon>Bacteria</taxon>
        <taxon>Bacillati</taxon>
        <taxon>Chloroflexota</taxon>
        <taxon>Chloroflexia</taxon>
        <taxon>Candidatus Chloroheliales</taxon>
        <taxon>Candidatus Chloroheliaceae</taxon>
        <taxon>Candidatus Chlorohelix</taxon>
    </lineage>
</organism>
<name>A0A8T7M339_9CHLR</name>
<dbReference type="SUPFAM" id="SSF69618">
    <property type="entry name" value="HemD-like"/>
    <property type="match status" value="1"/>
</dbReference>
<evidence type="ECO:0000259" key="1">
    <source>
        <dbReference type="Pfam" id="PF02602"/>
    </source>
</evidence>
<reference evidence="3" key="2">
    <citation type="journal article" date="2024" name="Nature">
        <title>Anoxygenic phototroph of the Chloroflexota uses a type I reaction centre.</title>
        <authorList>
            <person name="Tsuji J.M."/>
            <person name="Shaw N.A."/>
            <person name="Nagashima S."/>
            <person name="Venkiteswaran J.J."/>
            <person name="Schiff S.L."/>
            <person name="Watanabe T."/>
            <person name="Fukui M."/>
            <person name="Hanada S."/>
            <person name="Tank M."/>
            <person name="Neufeld J.D."/>
        </authorList>
    </citation>
    <scope>NUCLEOTIDE SEQUENCE</scope>
    <source>
        <strain evidence="3">L227-S17</strain>
    </source>
</reference>
<evidence type="ECO:0000313" key="4">
    <source>
        <dbReference type="Proteomes" id="UP000521676"/>
    </source>
</evidence>
<dbReference type="Gene3D" id="3.40.50.10090">
    <property type="match status" value="2"/>
</dbReference>
<evidence type="ECO:0000313" key="2">
    <source>
        <dbReference type="EMBL" id="NWJ45285.1"/>
    </source>
</evidence>
<dbReference type="EMBL" id="CP128399">
    <property type="protein sequence ID" value="WJW67160.1"/>
    <property type="molecule type" value="Genomic_DNA"/>
</dbReference>
<dbReference type="PANTHER" id="PTHR40082:SF1">
    <property type="entry name" value="BLR5956 PROTEIN"/>
    <property type="match status" value="1"/>
</dbReference>
<dbReference type="PANTHER" id="PTHR40082">
    <property type="entry name" value="BLR5956 PROTEIN"/>
    <property type="match status" value="1"/>
</dbReference>
<dbReference type="RefSeq" id="WP_341469057.1">
    <property type="nucleotide sequence ID" value="NZ_CP128399.1"/>
</dbReference>
<dbReference type="EMBL" id="JACATZ010000001">
    <property type="protein sequence ID" value="NWJ45285.1"/>
    <property type="molecule type" value="Genomic_DNA"/>
</dbReference>